<dbReference type="Gene3D" id="1.10.510.10">
    <property type="entry name" value="Transferase(Phosphotransferase) domain 1"/>
    <property type="match status" value="1"/>
</dbReference>
<gene>
    <name evidence="1" type="ORF">JR347_01635</name>
</gene>
<organism evidence="1 2">
    <name type="scientific">Fulvivirga lutea</name>
    <dbReference type="NCBI Taxonomy" id="2810512"/>
    <lineage>
        <taxon>Bacteria</taxon>
        <taxon>Pseudomonadati</taxon>
        <taxon>Bacteroidota</taxon>
        <taxon>Cytophagia</taxon>
        <taxon>Cytophagales</taxon>
        <taxon>Fulvivirgaceae</taxon>
        <taxon>Fulvivirga</taxon>
    </lineage>
</organism>
<accession>A0A974WIL2</accession>
<proteinExistence type="predicted"/>
<dbReference type="KEGG" id="fuv:JR347_01635"/>
<dbReference type="SUPFAM" id="SSF56112">
    <property type="entry name" value="Protein kinase-like (PK-like)"/>
    <property type="match status" value="1"/>
</dbReference>
<dbReference type="AlphaFoldDB" id="A0A974WIL2"/>
<dbReference type="Pfam" id="PF06176">
    <property type="entry name" value="WaaY"/>
    <property type="match status" value="1"/>
</dbReference>
<evidence type="ECO:0008006" key="3">
    <source>
        <dbReference type="Google" id="ProtNLM"/>
    </source>
</evidence>
<reference evidence="1" key="1">
    <citation type="submission" date="2021-02" db="EMBL/GenBank/DDBJ databases">
        <title>Fulvivirga sp. S481 isolated from sea water.</title>
        <authorList>
            <person name="Bae S.S."/>
            <person name="Baek K."/>
        </authorList>
    </citation>
    <scope>NUCLEOTIDE SEQUENCE</scope>
    <source>
        <strain evidence="1">S481</strain>
    </source>
</reference>
<name>A0A974WIL2_9BACT</name>
<dbReference type="InterPro" id="IPR011009">
    <property type="entry name" value="Kinase-like_dom_sf"/>
</dbReference>
<evidence type="ECO:0000313" key="2">
    <source>
        <dbReference type="Proteomes" id="UP000662783"/>
    </source>
</evidence>
<sequence>MKQLNRLKYKNWTLISAPDVGVEDAKELFHTVQDSKFETCEVLKDNQRSEVKRIKVSDNDFVLKIPKEKNSRFWIRFLTLFRKGEAQKNLKSMMILKNIGVKTTNPILAAEKRSFGMVVDSWLLYQFVDGRSCLNQPETYKKVIDTLESIHQYGFIHGDPQIRNFIQKDSDIYVIDANPQKAGMTGFDFGYEWAYLRKSDKGIQPILDDLIDSKWYKFAIWYDKVDRKLARLRKRVKKVFGVKSS</sequence>
<dbReference type="InterPro" id="IPR009330">
    <property type="entry name" value="LipoPS_heptP_kinase"/>
</dbReference>
<keyword evidence="2" id="KW-1185">Reference proteome</keyword>
<dbReference type="Proteomes" id="UP000662783">
    <property type="component" value="Chromosome"/>
</dbReference>
<protein>
    <recommendedName>
        <fullName evidence="3">Protein kinase domain-containing protein</fullName>
    </recommendedName>
</protein>
<dbReference type="RefSeq" id="WP_205722325.1">
    <property type="nucleotide sequence ID" value="NZ_CP070608.1"/>
</dbReference>
<dbReference type="EMBL" id="CP070608">
    <property type="protein sequence ID" value="QSE97817.1"/>
    <property type="molecule type" value="Genomic_DNA"/>
</dbReference>
<evidence type="ECO:0000313" key="1">
    <source>
        <dbReference type="EMBL" id="QSE97817.1"/>
    </source>
</evidence>